<dbReference type="Gene3D" id="2.60.40.10">
    <property type="entry name" value="Immunoglobulins"/>
    <property type="match status" value="1"/>
</dbReference>
<dbReference type="SMART" id="SM00406">
    <property type="entry name" value="IGv"/>
    <property type="match status" value="1"/>
</dbReference>
<keyword evidence="1" id="KW-0732">Signal</keyword>
<evidence type="ECO:0000256" key="4">
    <source>
        <dbReference type="ARBA" id="ARBA00023319"/>
    </source>
</evidence>
<keyword evidence="3" id="KW-0325">Glycoprotein</keyword>
<evidence type="ECO:0000313" key="6">
    <source>
        <dbReference type="Ensembl" id="ENSACUP00000021221.1"/>
    </source>
</evidence>
<organism evidence="6 7">
    <name type="scientific">Athene cunicularia</name>
    <name type="common">Burrowing owl</name>
    <name type="synonym">Speotyto cunicularia</name>
    <dbReference type="NCBI Taxonomy" id="194338"/>
    <lineage>
        <taxon>Eukaryota</taxon>
        <taxon>Metazoa</taxon>
        <taxon>Chordata</taxon>
        <taxon>Craniata</taxon>
        <taxon>Vertebrata</taxon>
        <taxon>Euteleostomi</taxon>
        <taxon>Archelosauria</taxon>
        <taxon>Archosauria</taxon>
        <taxon>Dinosauria</taxon>
        <taxon>Saurischia</taxon>
        <taxon>Theropoda</taxon>
        <taxon>Coelurosauria</taxon>
        <taxon>Aves</taxon>
        <taxon>Neognathae</taxon>
        <taxon>Neoaves</taxon>
        <taxon>Telluraves</taxon>
        <taxon>Strigiformes</taxon>
        <taxon>Strigidae</taxon>
        <taxon>Athene</taxon>
    </lineage>
</organism>
<dbReference type="InterPro" id="IPR003599">
    <property type="entry name" value="Ig_sub"/>
</dbReference>
<keyword evidence="7" id="KW-1185">Reference proteome</keyword>
<evidence type="ECO:0000259" key="5">
    <source>
        <dbReference type="PROSITE" id="PS50835"/>
    </source>
</evidence>
<reference evidence="6" key="2">
    <citation type="submission" date="2025-09" db="UniProtKB">
        <authorList>
            <consortium name="Ensembl"/>
        </authorList>
    </citation>
    <scope>IDENTIFICATION</scope>
</reference>
<protein>
    <recommendedName>
        <fullName evidence="5">Ig-like domain-containing protein</fullName>
    </recommendedName>
</protein>
<dbReference type="AlphaFoldDB" id="A0A663NBM6"/>
<name>A0A663NBM6_ATHCN</name>
<dbReference type="Proteomes" id="UP000472269">
    <property type="component" value="Unplaced"/>
</dbReference>
<dbReference type="InterPro" id="IPR013783">
    <property type="entry name" value="Ig-like_fold"/>
</dbReference>
<evidence type="ECO:0000256" key="1">
    <source>
        <dbReference type="ARBA" id="ARBA00022729"/>
    </source>
</evidence>
<dbReference type="InterPro" id="IPR013106">
    <property type="entry name" value="Ig_V-set"/>
</dbReference>
<dbReference type="OMA" id="WGSRNET"/>
<keyword evidence="4" id="KW-0393">Immunoglobulin domain</keyword>
<evidence type="ECO:0000256" key="2">
    <source>
        <dbReference type="ARBA" id="ARBA00023157"/>
    </source>
</evidence>
<dbReference type="FunFam" id="2.60.40.10:FF:000295">
    <property type="entry name" value="Tyrosine-protein phosphatase non-receptor type substrate 1"/>
    <property type="match status" value="1"/>
</dbReference>
<evidence type="ECO:0000256" key="3">
    <source>
        <dbReference type="ARBA" id="ARBA00023180"/>
    </source>
</evidence>
<accession>A0A663NBM6</accession>
<sequence length="216" mass="23517">MLLLLRRASGEWGPPRAPAPFPRHTPPGAGRAILPVPAALGDPPQPQTLLSLCPGVSLQTGQSFKLHQPQDKVSVAAGDTLTLTCTVSTDGPLGPVKWLKAWGSRNETVYEQTGSFPRVTRVVSGSDADFSIRISDVRPEDVGTYYCVKFRTSLRGDVEFRRGKGTEVSVHFERGARSRGSRALPGLCGFPSLLPRRPCWQQQARRPQVKGEIGQH</sequence>
<dbReference type="SMART" id="SM00409">
    <property type="entry name" value="IG"/>
    <property type="match status" value="1"/>
</dbReference>
<keyword evidence="2" id="KW-1015">Disulfide bond</keyword>
<dbReference type="InterPro" id="IPR036179">
    <property type="entry name" value="Ig-like_dom_sf"/>
</dbReference>
<dbReference type="InterPro" id="IPR007110">
    <property type="entry name" value="Ig-like_dom"/>
</dbReference>
<dbReference type="InterPro" id="IPR051755">
    <property type="entry name" value="Ig-like_CS_Receptor"/>
</dbReference>
<evidence type="ECO:0000313" key="7">
    <source>
        <dbReference type="Proteomes" id="UP000472269"/>
    </source>
</evidence>
<dbReference type="PANTHER" id="PTHR19971">
    <property type="entry name" value="SIGNAL-REGULATORY PROTEIN BETA"/>
    <property type="match status" value="1"/>
</dbReference>
<reference evidence="6" key="1">
    <citation type="submission" date="2025-08" db="UniProtKB">
        <authorList>
            <consortium name="Ensembl"/>
        </authorList>
    </citation>
    <scope>IDENTIFICATION</scope>
</reference>
<dbReference type="Pfam" id="PF07686">
    <property type="entry name" value="V-set"/>
    <property type="match status" value="1"/>
</dbReference>
<dbReference type="PROSITE" id="PS50835">
    <property type="entry name" value="IG_LIKE"/>
    <property type="match status" value="1"/>
</dbReference>
<dbReference type="Ensembl" id="ENSACUT00000022623.1">
    <property type="protein sequence ID" value="ENSACUP00000021221.1"/>
    <property type="gene ID" value="ENSACUG00000014176.1"/>
</dbReference>
<feature type="domain" description="Ig-like" evidence="5">
    <location>
        <begin position="54"/>
        <end position="147"/>
    </location>
</feature>
<proteinExistence type="predicted"/>
<dbReference type="SUPFAM" id="SSF48726">
    <property type="entry name" value="Immunoglobulin"/>
    <property type="match status" value="1"/>
</dbReference>